<dbReference type="CDD" id="cd03801">
    <property type="entry name" value="GT4_PimA-like"/>
    <property type="match status" value="1"/>
</dbReference>
<proteinExistence type="predicted"/>
<gene>
    <name evidence="3" type="ORF">SAMN05216272_106360</name>
</gene>
<evidence type="ECO:0000259" key="2">
    <source>
        <dbReference type="Pfam" id="PF13439"/>
    </source>
</evidence>
<organism evidence="3 4">
    <name type="scientific">Pseudomonas panipatensis</name>
    <dbReference type="NCBI Taxonomy" id="428992"/>
    <lineage>
        <taxon>Bacteria</taxon>
        <taxon>Pseudomonadati</taxon>
        <taxon>Pseudomonadota</taxon>
        <taxon>Gammaproteobacteria</taxon>
        <taxon>Pseudomonadales</taxon>
        <taxon>Pseudomonadaceae</taxon>
        <taxon>Pseudomonas</taxon>
    </lineage>
</organism>
<dbReference type="EMBL" id="FNDS01000006">
    <property type="protein sequence ID" value="SDI20353.1"/>
    <property type="molecule type" value="Genomic_DNA"/>
</dbReference>
<dbReference type="GO" id="GO:1901135">
    <property type="term" value="P:carbohydrate derivative metabolic process"/>
    <property type="evidence" value="ECO:0007669"/>
    <property type="project" value="UniProtKB-ARBA"/>
</dbReference>
<dbReference type="PANTHER" id="PTHR12526:SF637">
    <property type="entry name" value="GLYCOSYLTRANSFERASE EPSF-RELATED"/>
    <property type="match status" value="1"/>
</dbReference>
<dbReference type="Gene3D" id="3.40.50.2000">
    <property type="entry name" value="Glycogen Phosphorylase B"/>
    <property type="match status" value="2"/>
</dbReference>
<dbReference type="GO" id="GO:0016757">
    <property type="term" value="F:glycosyltransferase activity"/>
    <property type="evidence" value="ECO:0007669"/>
    <property type="project" value="InterPro"/>
</dbReference>
<feature type="domain" description="Glycosyltransferase subfamily 4-like N-terminal" evidence="2">
    <location>
        <begin position="57"/>
        <end position="157"/>
    </location>
</feature>
<accession>A0A1G8IN98</accession>
<dbReference type="AlphaFoldDB" id="A0A1G8IN98"/>
<reference evidence="4" key="1">
    <citation type="submission" date="2016-10" db="EMBL/GenBank/DDBJ databases">
        <authorList>
            <person name="Varghese N."/>
            <person name="Submissions S."/>
        </authorList>
    </citation>
    <scope>NUCLEOTIDE SEQUENCE [LARGE SCALE GENOMIC DNA]</scope>
    <source>
        <strain evidence="4">CCM 7469</strain>
    </source>
</reference>
<dbReference type="InterPro" id="IPR028098">
    <property type="entry name" value="Glyco_trans_4-like_N"/>
</dbReference>
<dbReference type="Proteomes" id="UP000199636">
    <property type="component" value="Unassembled WGS sequence"/>
</dbReference>
<dbReference type="Pfam" id="PF00534">
    <property type="entry name" value="Glycos_transf_1"/>
    <property type="match status" value="1"/>
</dbReference>
<keyword evidence="4" id="KW-1185">Reference proteome</keyword>
<dbReference type="SUPFAM" id="SSF53756">
    <property type="entry name" value="UDP-Glycosyltransferase/glycogen phosphorylase"/>
    <property type="match status" value="1"/>
</dbReference>
<dbReference type="Pfam" id="PF13439">
    <property type="entry name" value="Glyco_transf_4"/>
    <property type="match status" value="1"/>
</dbReference>
<dbReference type="InterPro" id="IPR001296">
    <property type="entry name" value="Glyco_trans_1"/>
</dbReference>
<evidence type="ECO:0000259" key="1">
    <source>
        <dbReference type="Pfam" id="PF00534"/>
    </source>
</evidence>
<evidence type="ECO:0000313" key="4">
    <source>
        <dbReference type="Proteomes" id="UP000199636"/>
    </source>
</evidence>
<keyword evidence="3" id="KW-0808">Transferase</keyword>
<protein>
    <submittedName>
        <fullName evidence="3">Glycosyltransferase involved in cell wall bisynthesis</fullName>
    </submittedName>
</protein>
<dbReference type="PANTHER" id="PTHR12526">
    <property type="entry name" value="GLYCOSYLTRANSFERASE"/>
    <property type="match status" value="1"/>
</dbReference>
<sequence length="351" mass="38439">MNAIVHLVHSGGFYGAERMLLDHCRVTPGQHRVVFLDAPPALLARFAEAGVECRSCKGLGELLDDLRARPGLLNAHNFRAQLYAWACASWLDLPLVLTQHGFTPRSRKQRLYTRISLLLCRSARVRKVVCVAQSIARLHEQAGVRARKLLVIPNGLPDESLAPRRERPQGPPLLGFVGRLSAEKGPDLFLDAVIPLCRQRPELRAVLLGDGPQRDALQARIDAAGLGQRIQLPGYQTDMDAWLRRLAVLVLSSRTEGTPMILLEAMRAATPVAAFAVGGVPDMLEAERSALLAAPGDTAALGAQVARLLDDPRLAERLANEGRHRQLDHYHLPTLARSWNQLYLSAAGGQP</sequence>
<evidence type="ECO:0000313" key="3">
    <source>
        <dbReference type="EMBL" id="SDI20353.1"/>
    </source>
</evidence>
<name>A0A1G8IN98_9PSED</name>
<feature type="domain" description="Glycosyl transferase family 1" evidence="1">
    <location>
        <begin position="165"/>
        <end position="324"/>
    </location>
</feature>
<dbReference type="STRING" id="428992.SAMN05216272_106360"/>